<dbReference type="Gene3D" id="3.40.640.10">
    <property type="entry name" value="Type I PLP-dependent aspartate aminotransferase-like (Major domain)"/>
    <property type="match status" value="1"/>
</dbReference>
<evidence type="ECO:0000256" key="5">
    <source>
        <dbReference type="ARBA" id="ARBA00023235"/>
    </source>
</evidence>
<proteinExistence type="inferred from homology"/>
<keyword evidence="9" id="KW-1185">Reference proteome</keyword>
<evidence type="ECO:0000313" key="8">
    <source>
        <dbReference type="EMBL" id="SEO93521.1"/>
    </source>
</evidence>
<dbReference type="GO" id="GO:0030170">
    <property type="term" value="F:pyridoxal phosphate binding"/>
    <property type="evidence" value="ECO:0007669"/>
    <property type="project" value="InterPro"/>
</dbReference>
<dbReference type="HAMAP" id="MF_00375">
    <property type="entry name" value="HemL_aminotrans_3"/>
    <property type="match status" value="1"/>
</dbReference>
<dbReference type="InterPro" id="IPR015422">
    <property type="entry name" value="PyrdxlP-dep_Trfase_small"/>
</dbReference>
<reference evidence="8 9" key="1">
    <citation type="submission" date="2016-10" db="EMBL/GenBank/DDBJ databases">
        <authorList>
            <person name="de Groot N.N."/>
        </authorList>
    </citation>
    <scope>NUCLEOTIDE SEQUENCE [LARGE SCALE GENOMIC DNA]</scope>
    <source>
        <strain evidence="8 9">CGMCC 1.6291</strain>
    </source>
</reference>
<dbReference type="AlphaFoldDB" id="A0A1H8TRM3"/>
<keyword evidence="4 7" id="KW-0663">Pyridoxal phosphate</keyword>
<organism evidence="8 9">
    <name type="scientific">Aquisalimonas asiatica</name>
    <dbReference type="NCBI Taxonomy" id="406100"/>
    <lineage>
        <taxon>Bacteria</taxon>
        <taxon>Pseudomonadati</taxon>
        <taxon>Pseudomonadota</taxon>
        <taxon>Gammaproteobacteria</taxon>
        <taxon>Chromatiales</taxon>
        <taxon>Ectothiorhodospiraceae</taxon>
        <taxon>Aquisalimonas</taxon>
    </lineage>
</organism>
<dbReference type="CDD" id="cd00610">
    <property type="entry name" value="OAT_like"/>
    <property type="match status" value="1"/>
</dbReference>
<evidence type="ECO:0000256" key="4">
    <source>
        <dbReference type="ARBA" id="ARBA00022898"/>
    </source>
</evidence>
<dbReference type="GO" id="GO:0005737">
    <property type="term" value="C:cytoplasm"/>
    <property type="evidence" value="ECO:0007669"/>
    <property type="project" value="UniProtKB-SubCell"/>
</dbReference>
<dbReference type="Proteomes" id="UP000199657">
    <property type="component" value="Unassembled WGS sequence"/>
</dbReference>
<dbReference type="GO" id="GO:0006782">
    <property type="term" value="P:protoporphyrinogen IX biosynthetic process"/>
    <property type="evidence" value="ECO:0007669"/>
    <property type="project" value="UniProtKB-UniRule"/>
</dbReference>
<accession>A0A1H8TRM3</accession>
<dbReference type="RefSeq" id="WP_091644003.1">
    <property type="nucleotide sequence ID" value="NZ_FOEG01000004.1"/>
</dbReference>
<comment type="pathway">
    <text evidence="2">Porphyrin-containing compound metabolism; protoporphyrin-IX biosynthesis; 5-aminolevulinate from L-glutamyl-tRNA(Glu): step 2/2.</text>
</comment>
<sequence>MKHSETLFQAASQHIPGGVNSPVRAFRGVGGTPVFMRRAQGPYLYDEDYQRYVDYVCSWGPMILGHAHPEVVEAVQQAAAHGLSFGAPTEAETRMAQQIKVHFPSMELLRMVSSGTEATMSALRLARGYTGRNKIIKFQGNYHGHVDALLVKAGSGALTLGNPTSPGVPEAVVADTITLSYNDLDAVKQAFAEYGEEIAAVILEPVAGNMNMVPADAAFLQGLRDLCTRNGSVLIFDEVMSGFRVHLGGAQARYGITPDLTCLGKVVGGGMPVGAFGGRREIMEHLSPLGGVYQAGTLAGNPVAMAAGLKTLEVLSRPGTFEALEATTRVLADGFRERAERAGIPLQVTHMGSMLGLFFTEDGPVRTYQQVVDSNTARYGRFFHGMLENGVYLAPAAFEASFVSTAHDDDVVELTLDMAARVMQNLGD</sequence>
<evidence type="ECO:0000256" key="3">
    <source>
        <dbReference type="ARBA" id="ARBA00008981"/>
    </source>
</evidence>
<dbReference type="OrthoDB" id="9770449at2"/>
<dbReference type="SUPFAM" id="SSF53383">
    <property type="entry name" value="PLP-dependent transferases"/>
    <property type="match status" value="1"/>
</dbReference>
<dbReference type="InterPro" id="IPR015421">
    <property type="entry name" value="PyrdxlP-dep_Trfase_major"/>
</dbReference>
<evidence type="ECO:0000256" key="6">
    <source>
        <dbReference type="ARBA" id="ARBA00023244"/>
    </source>
</evidence>
<comment type="subcellular location">
    <subcellularLocation>
        <location evidence="7">Cytoplasm</location>
    </subcellularLocation>
</comment>
<evidence type="ECO:0000256" key="2">
    <source>
        <dbReference type="ARBA" id="ARBA00004819"/>
    </source>
</evidence>
<keyword evidence="6 7" id="KW-0627">Porphyrin biosynthesis</keyword>
<keyword evidence="5 7" id="KW-0413">Isomerase</keyword>
<dbReference type="EMBL" id="FOEG01000004">
    <property type="protein sequence ID" value="SEO93521.1"/>
    <property type="molecule type" value="Genomic_DNA"/>
</dbReference>
<comment type="cofactor">
    <cofactor evidence="1 7">
        <name>pyridoxal 5'-phosphate</name>
        <dbReference type="ChEBI" id="CHEBI:597326"/>
    </cofactor>
</comment>
<keyword evidence="7" id="KW-0963">Cytoplasm</keyword>
<evidence type="ECO:0000256" key="7">
    <source>
        <dbReference type="HAMAP-Rule" id="MF_00375"/>
    </source>
</evidence>
<dbReference type="PANTHER" id="PTHR43713">
    <property type="entry name" value="GLUTAMATE-1-SEMIALDEHYDE 2,1-AMINOMUTASE"/>
    <property type="match status" value="1"/>
</dbReference>
<feature type="modified residue" description="N6-(pyridoxal phosphate)lysine" evidence="7">
    <location>
        <position position="265"/>
    </location>
</feature>
<dbReference type="PROSITE" id="PS00600">
    <property type="entry name" value="AA_TRANSFER_CLASS_3"/>
    <property type="match status" value="1"/>
</dbReference>
<comment type="similarity">
    <text evidence="3 7">Belongs to the class-III pyridoxal-phosphate-dependent aminotransferase family. HemL subfamily.</text>
</comment>
<comment type="subunit">
    <text evidence="7">Homodimer.</text>
</comment>
<dbReference type="NCBIfam" id="NF000818">
    <property type="entry name" value="PRK00062.1"/>
    <property type="match status" value="1"/>
</dbReference>
<dbReference type="Pfam" id="PF00202">
    <property type="entry name" value="Aminotran_3"/>
    <property type="match status" value="1"/>
</dbReference>
<protein>
    <recommendedName>
        <fullName evidence="7">Glutamate-1-semialdehyde 2,1-aminomutase</fullName>
        <shortName evidence="7">GSA</shortName>
        <ecNumber evidence="7">5.4.3.8</ecNumber>
    </recommendedName>
    <alternativeName>
        <fullName evidence="7">Glutamate-1-semialdehyde aminotransferase</fullName>
        <shortName evidence="7">GSA-AT</shortName>
    </alternativeName>
</protein>
<dbReference type="FunFam" id="3.40.640.10:FF:000021">
    <property type="entry name" value="Glutamate-1-semialdehyde 2,1-aminomutase"/>
    <property type="match status" value="1"/>
</dbReference>
<dbReference type="UniPathway" id="UPA00251">
    <property type="reaction ID" value="UER00317"/>
</dbReference>
<dbReference type="InterPro" id="IPR049704">
    <property type="entry name" value="Aminotrans_3_PPA_site"/>
</dbReference>
<evidence type="ECO:0000256" key="1">
    <source>
        <dbReference type="ARBA" id="ARBA00001933"/>
    </source>
</evidence>
<dbReference type="Gene3D" id="3.90.1150.10">
    <property type="entry name" value="Aspartate Aminotransferase, domain 1"/>
    <property type="match status" value="1"/>
</dbReference>
<dbReference type="PANTHER" id="PTHR43713:SF3">
    <property type="entry name" value="GLUTAMATE-1-SEMIALDEHYDE 2,1-AMINOMUTASE 1, CHLOROPLASTIC-RELATED"/>
    <property type="match status" value="1"/>
</dbReference>
<name>A0A1H8TRM3_9GAMM</name>
<dbReference type="NCBIfam" id="TIGR00713">
    <property type="entry name" value="hemL"/>
    <property type="match status" value="1"/>
</dbReference>
<dbReference type="InterPro" id="IPR004639">
    <property type="entry name" value="4pyrrol_synth_GluAld_NH2Trfase"/>
</dbReference>
<dbReference type="InterPro" id="IPR015424">
    <property type="entry name" value="PyrdxlP-dep_Trfase"/>
</dbReference>
<gene>
    <name evidence="7" type="primary">hemL</name>
    <name evidence="8" type="ORF">SAMN04488052_104412</name>
</gene>
<dbReference type="GO" id="GO:0008483">
    <property type="term" value="F:transaminase activity"/>
    <property type="evidence" value="ECO:0007669"/>
    <property type="project" value="InterPro"/>
</dbReference>
<dbReference type="EC" id="5.4.3.8" evidence="7"/>
<dbReference type="InterPro" id="IPR005814">
    <property type="entry name" value="Aminotrans_3"/>
</dbReference>
<comment type="catalytic activity">
    <reaction evidence="7">
        <text>(S)-4-amino-5-oxopentanoate = 5-aminolevulinate</text>
        <dbReference type="Rhea" id="RHEA:14265"/>
        <dbReference type="ChEBI" id="CHEBI:57501"/>
        <dbReference type="ChEBI" id="CHEBI:356416"/>
        <dbReference type="EC" id="5.4.3.8"/>
    </reaction>
</comment>
<dbReference type="STRING" id="406100.SAMN04488052_104412"/>
<evidence type="ECO:0000313" key="9">
    <source>
        <dbReference type="Proteomes" id="UP000199657"/>
    </source>
</evidence>
<dbReference type="GO" id="GO:0042286">
    <property type="term" value="F:glutamate-1-semialdehyde 2,1-aminomutase activity"/>
    <property type="evidence" value="ECO:0007669"/>
    <property type="project" value="UniProtKB-UniRule"/>
</dbReference>